<protein>
    <submittedName>
        <fullName evidence="1">Uncharacterized protein</fullName>
    </submittedName>
</protein>
<reference evidence="1 2" key="2">
    <citation type="journal article" date="2022" name="Mol. Ecol. Resour.">
        <title>The genomes of chicory, endive, great burdock and yacon provide insights into Asteraceae paleo-polyploidization history and plant inulin production.</title>
        <authorList>
            <person name="Fan W."/>
            <person name="Wang S."/>
            <person name="Wang H."/>
            <person name="Wang A."/>
            <person name="Jiang F."/>
            <person name="Liu H."/>
            <person name="Zhao H."/>
            <person name="Xu D."/>
            <person name="Zhang Y."/>
        </authorList>
    </citation>
    <scope>NUCLEOTIDE SEQUENCE [LARGE SCALE GENOMIC DNA]</scope>
    <source>
        <strain evidence="2">cv. Punajuju</strain>
        <tissue evidence="1">Leaves</tissue>
    </source>
</reference>
<name>A0ACB9FC37_CICIN</name>
<sequence length="216" mass="23724">MSGVTDDVAASEVLSYGRKRAMIMEAVDHDPNCVLANILAAHISCSSDPSRVPSLLHAANYNIEYATPYEKAVFEAINCLISPNRNDDVAFELHSKRSVPNGKLMRRAGASSSTSNSTSVKRGSEKRTSTMYVLREGRKNTNVKEKSTYVKRADRQSSEKCLSSSTVMTVERKKRKRSKKLSEQLQQKGVDIIQTEGGKCSNPSKPGVLGLIENVI</sequence>
<accession>A0ACB9FC37</accession>
<reference evidence="2" key="1">
    <citation type="journal article" date="2022" name="Mol. Ecol. Resour.">
        <title>The genomes of chicory, endive, great burdock and yacon provide insights into Asteraceae palaeo-polyploidization history and plant inulin production.</title>
        <authorList>
            <person name="Fan W."/>
            <person name="Wang S."/>
            <person name="Wang H."/>
            <person name="Wang A."/>
            <person name="Jiang F."/>
            <person name="Liu H."/>
            <person name="Zhao H."/>
            <person name="Xu D."/>
            <person name="Zhang Y."/>
        </authorList>
    </citation>
    <scope>NUCLEOTIDE SEQUENCE [LARGE SCALE GENOMIC DNA]</scope>
    <source>
        <strain evidence="2">cv. Punajuju</strain>
    </source>
</reference>
<organism evidence="1 2">
    <name type="scientific">Cichorium intybus</name>
    <name type="common">Chicory</name>
    <dbReference type="NCBI Taxonomy" id="13427"/>
    <lineage>
        <taxon>Eukaryota</taxon>
        <taxon>Viridiplantae</taxon>
        <taxon>Streptophyta</taxon>
        <taxon>Embryophyta</taxon>
        <taxon>Tracheophyta</taxon>
        <taxon>Spermatophyta</taxon>
        <taxon>Magnoliopsida</taxon>
        <taxon>eudicotyledons</taxon>
        <taxon>Gunneridae</taxon>
        <taxon>Pentapetalae</taxon>
        <taxon>asterids</taxon>
        <taxon>campanulids</taxon>
        <taxon>Asterales</taxon>
        <taxon>Asteraceae</taxon>
        <taxon>Cichorioideae</taxon>
        <taxon>Cichorieae</taxon>
        <taxon>Cichoriinae</taxon>
        <taxon>Cichorium</taxon>
    </lineage>
</organism>
<keyword evidence="2" id="KW-1185">Reference proteome</keyword>
<proteinExistence type="predicted"/>
<evidence type="ECO:0000313" key="1">
    <source>
        <dbReference type="EMBL" id="KAI3768207.1"/>
    </source>
</evidence>
<comment type="caution">
    <text evidence="1">The sequence shown here is derived from an EMBL/GenBank/DDBJ whole genome shotgun (WGS) entry which is preliminary data.</text>
</comment>
<dbReference type="Proteomes" id="UP001055811">
    <property type="component" value="Linkage Group LG03"/>
</dbReference>
<evidence type="ECO:0000313" key="2">
    <source>
        <dbReference type="Proteomes" id="UP001055811"/>
    </source>
</evidence>
<dbReference type="EMBL" id="CM042011">
    <property type="protein sequence ID" value="KAI3768207.1"/>
    <property type="molecule type" value="Genomic_DNA"/>
</dbReference>
<gene>
    <name evidence="1" type="ORF">L2E82_18698</name>
</gene>